<feature type="transmembrane region" description="Helical" evidence="1">
    <location>
        <begin position="152"/>
        <end position="172"/>
    </location>
</feature>
<evidence type="ECO:0000313" key="3">
    <source>
        <dbReference type="Proteomes" id="UP000639403"/>
    </source>
</evidence>
<evidence type="ECO:0000256" key="1">
    <source>
        <dbReference type="SAM" id="Phobius"/>
    </source>
</evidence>
<accession>A0A8H7P1K5</accession>
<keyword evidence="1" id="KW-1133">Transmembrane helix</keyword>
<dbReference type="AlphaFoldDB" id="A0A8H7P1K5"/>
<name>A0A8H7P1K5_9APHY</name>
<reference evidence="2" key="1">
    <citation type="submission" date="2020-11" db="EMBL/GenBank/DDBJ databases">
        <authorList>
            <person name="Koelle M."/>
            <person name="Horta M.A.C."/>
            <person name="Nowrousian M."/>
            <person name="Ohm R.A."/>
            <person name="Benz P."/>
            <person name="Pilgard A."/>
        </authorList>
    </citation>
    <scope>NUCLEOTIDE SEQUENCE</scope>
    <source>
        <strain evidence="2">FPRL280</strain>
    </source>
</reference>
<feature type="transmembrane region" description="Helical" evidence="1">
    <location>
        <begin position="60"/>
        <end position="88"/>
    </location>
</feature>
<evidence type="ECO:0000313" key="2">
    <source>
        <dbReference type="EMBL" id="KAF9813358.1"/>
    </source>
</evidence>
<proteinExistence type="predicted"/>
<keyword evidence="1" id="KW-0472">Membrane</keyword>
<protein>
    <submittedName>
        <fullName evidence="2">Uncharacterized protein</fullName>
    </submittedName>
</protein>
<feature type="transmembrane region" description="Helical" evidence="1">
    <location>
        <begin position="119"/>
        <end position="146"/>
    </location>
</feature>
<dbReference type="Proteomes" id="UP000639403">
    <property type="component" value="Unassembled WGS sequence"/>
</dbReference>
<comment type="caution">
    <text evidence="2">The sequence shown here is derived from an EMBL/GenBank/DDBJ whole genome shotgun (WGS) entry which is preliminary data.</text>
</comment>
<gene>
    <name evidence="2" type="ORF">IEO21_05650</name>
</gene>
<organism evidence="2 3">
    <name type="scientific">Rhodonia placenta</name>
    <dbReference type="NCBI Taxonomy" id="104341"/>
    <lineage>
        <taxon>Eukaryota</taxon>
        <taxon>Fungi</taxon>
        <taxon>Dikarya</taxon>
        <taxon>Basidiomycota</taxon>
        <taxon>Agaricomycotina</taxon>
        <taxon>Agaricomycetes</taxon>
        <taxon>Polyporales</taxon>
        <taxon>Adustoporiaceae</taxon>
        <taxon>Rhodonia</taxon>
    </lineage>
</organism>
<keyword evidence="1" id="KW-0812">Transmembrane</keyword>
<reference evidence="2" key="2">
    <citation type="journal article" name="Front. Microbiol.">
        <title>Degradative Capacity of Two Strains of Rhodonia placenta: From Phenotype to Genotype.</title>
        <authorList>
            <person name="Kolle M."/>
            <person name="Horta M.A.C."/>
            <person name="Nowrousian M."/>
            <person name="Ohm R.A."/>
            <person name="Benz J.P."/>
            <person name="Pilgard A."/>
        </authorList>
    </citation>
    <scope>NUCLEOTIDE SEQUENCE</scope>
    <source>
        <strain evidence="2">FPRL280</strain>
    </source>
</reference>
<sequence length="262" mass="28720">MEVVSALRVHAVSRGNWRWVFPVWILGIVPVGTNTVSAYVMTRVSRPLPSICPGVLVDAITPVVVVITTRVSVVVSDILVVAATWYYIGRTSSVRTQLVRDVWVGRPNLTTVMFRDGTLYFLIVSLLNIFDLTMTIISISSSYIYVLDVTNLTTAMSIILISHFLICIREAAERSIQAFSSQSLSFVNSQSNPVPHRWLSSIEFAADIADPSAEDSNAYASSDLEDNLDSLRGEDNAVEGSNDGIELEELAASVHSIDARIP</sequence>
<dbReference type="EMBL" id="JADOXO010000107">
    <property type="protein sequence ID" value="KAF9813358.1"/>
    <property type="molecule type" value="Genomic_DNA"/>
</dbReference>
<feature type="transmembrane region" description="Helical" evidence="1">
    <location>
        <begin position="21"/>
        <end position="40"/>
    </location>
</feature>